<name>A0ABQ4CK45_9ACTN</name>
<dbReference type="RefSeq" id="WP_203711133.1">
    <property type="nucleotide sequence ID" value="NZ_BONE01000006.1"/>
</dbReference>
<evidence type="ECO:0008006" key="5">
    <source>
        <dbReference type="Google" id="ProtNLM"/>
    </source>
</evidence>
<dbReference type="SUPFAM" id="SSF52540">
    <property type="entry name" value="P-loop containing nucleoside triphosphate hydrolases"/>
    <property type="match status" value="1"/>
</dbReference>
<dbReference type="Proteomes" id="UP000604117">
    <property type="component" value="Unassembled WGS sequence"/>
</dbReference>
<dbReference type="SUPFAM" id="SSF48452">
    <property type="entry name" value="TPR-like"/>
    <property type="match status" value="1"/>
</dbReference>
<evidence type="ECO:0000259" key="2">
    <source>
        <dbReference type="Pfam" id="PF25872"/>
    </source>
</evidence>
<accession>A0ABQ4CK45</accession>
<dbReference type="Pfam" id="PF25872">
    <property type="entry name" value="HTH_77"/>
    <property type="match status" value="1"/>
</dbReference>
<dbReference type="InterPro" id="IPR011990">
    <property type="entry name" value="TPR-like_helical_dom_sf"/>
</dbReference>
<gene>
    <name evidence="3" type="ORF">Asi02nite_11820</name>
</gene>
<dbReference type="PRINTS" id="PR00364">
    <property type="entry name" value="DISEASERSIST"/>
</dbReference>
<dbReference type="Gene3D" id="1.25.40.10">
    <property type="entry name" value="Tetratricopeptide repeat domain"/>
    <property type="match status" value="1"/>
</dbReference>
<evidence type="ECO:0000313" key="4">
    <source>
        <dbReference type="Proteomes" id="UP000604117"/>
    </source>
</evidence>
<feature type="domain" description="DUF4062" evidence="1">
    <location>
        <begin position="20"/>
        <end position="101"/>
    </location>
</feature>
<feature type="domain" description="Winged helix-turn-helix" evidence="2">
    <location>
        <begin position="438"/>
        <end position="511"/>
    </location>
</feature>
<comment type="caution">
    <text evidence="3">The sequence shown here is derived from an EMBL/GenBank/DDBJ whole genome shotgun (WGS) entry which is preliminary data.</text>
</comment>
<dbReference type="Gene3D" id="3.40.50.300">
    <property type="entry name" value="P-loop containing nucleotide triphosphate hydrolases"/>
    <property type="match status" value="1"/>
</dbReference>
<sequence>MGRTEEWSGSVIRTPDQRLRVFVSSTLGELAPERAAVAQAIEALRLTPVMFETGARPHPPREVYRAYLAQSDIFVGLYWQQYGWIGTGMDISGLEDEFALAGPLPRLVYVKDPAPEREPRLADLVDRIGAAAPVSFRLFRDVAELSQLVRDDLASLLSRRFAAGGSAAPEPSTRGPQPLPVGRTSLVGREQAIAEVTGLLARPDVRLVTLTGPGGVGKTRLAIAAAGRCQEELAGRVAFVPLAAATEPEQVMNGIARQVGADLGGTAEPVTAVAGQLGDEQWLLVLDNLEQVVGAAADVGELLVRCPGVTILATSRTVLELRAEREYPVPPLSLPAGASLAEIADTPAVALFVDRARAVRYDFALTQRNAGAVAELCRRLEGLPLAIELAAARTRLLDPAALLDRLTTSLDSLGTGALDLPERQRTLRATVEWSVDLLDDQERSLLEATAVFVDGWTIAAAGDVAGLNEDETLDLTDALVRHSLILLDHTELGIRCRMLETVRTFIAERLAASPDADGIRRRHADHFQALARQADRPLRGARQLEWVDRLQAEAGNIAAAVRWYLAHDPTPLPHLFRVLWPFWSQRDHLNEARAFVDQLLPTADTLAPHPRAELLWTAAVTAREIGDDRAALAARDRLEPLLPDLDEPYLHAASLLAMAWTSTMVGDLDGALREALAALAEFRTQQDEFLGTASAALTAGSLETTTGRYEEALHHLRDAHDIGVRLDNAWLAATSLVLLGTLALVRGRPDEARALLDEALDLSLSAYSTQLVTLCLATFAQLAAVEGSPARAALLLGAADGLRRRAGLRVYPSLRRPEEALAGRLREALGAGGFDGAFAEGAGLTRPQAVAAAHERDAPPS</sequence>
<organism evidence="3 4">
    <name type="scientific">Asanoa siamensis</name>
    <dbReference type="NCBI Taxonomy" id="926357"/>
    <lineage>
        <taxon>Bacteria</taxon>
        <taxon>Bacillati</taxon>
        <taxon>Actinomycetota</taxon>
        <taxon>Actinomycetes</taxon>
        <taxon>Micromonosporales</taxon>
        <taxon>Micromonosporaceae</taxon>
        <taxon>Asanoa</taxon>
    </lineage>
</organism>
<reference evidence="3 4" key="1">
    <citation type="submission" date="2021-01" db="EMBL/GenBank/DDBJ databases">
        <title>Whole genome shotgun sequence of Asanoa siamensis NBRC 107932.</title>
        <authorList>
            <person name="Komaki H."/>
            <person name="Tamura T."/>
        </authorList>
    </citation>
    <scope>NUCLEOTIDE SEQUENCE [LARGE SCALE GENOMIC DNA]</scope>
    <source>
        <strain evidence="3 4">NBRC 107932</strain>
    </source>
</reference>
<dbReference type="PANTHER" id="PTHR47691">
    <property type="entry name" value="REGULATOR-RELATED"/>
    <property type="match status" value="1"/>
</dbReference>
<dbReference type="PANTHER" id="PTHR47691:SF3">
    <property type="entry name" value="HTH-TYPE TRANSCRIPTIONAL REGULATOR RV0890C-RELATED"/>
    <property type="match status" value="1"/>
</dbReference>
<dbReference type="InterPro" id="IPR058852">
    <property type="entry name" value="HTH_77"/>
</dbReference>
<dbReference type="EMBL" id="BONE01000006">
    <property type="protein sequence ID" value="GIF71664.1"/>
    <property type="molecule type" value="Genomic_DNA"/>
</dbReference>
<keyword evidence="4" id="KW-1185">Reference proteome</keyword>
<dbReference type="InterPro" id="IPR025139">
    <property type="entry name" value="DUF4062"/>
</dbReference>
<protein>
    <recommendedName>
        <fullName evidence="5">ATPase</fullName>
    </recommendedName>
</protein>
<evidence type="ECO:0000313" key="3">
    <source>
        <dbReference type="EMBL" id="GIF71664.1"/>
    </source>
</evidence>
<dbReference type="Pfam" id="PF13271">
    <property type="entry name" value="DUF4062"/>
    <property type="match status" value="1"/>
</dbReference>
<dbReference type="Pfam" id="PF13424">
    <property type="entry name" value="TPR_12"/>
    <property type="match status" value="1"/>
</dbReference>
<evidence type="ECO:0000259" key="1">
    <source>
        <dbReference type="Pfam" id="PF13271"/>
    </source>
</evidence>
<proteinExistence type="predicted"/>
<dbReference type="InterPro" id="IPR027417">
    <property type="entry name" value="P-loop_NTPase"/>
</dbReference>